<evidence type="ECO:0000313" key="10">
    <source>
        <dbReference type="Proteomes" id="UP000515847"/>
    </source>
</evidence>
<dbReference type="RefSeq" id="WP_034420158.1">
    <property type="nucleotide sequence ID" value="NZ_CP045798.1"/>
</dbReference>
<evidence type="ECO:0000256" key="6">
    <source>
        <dbReference type="SAM" id="MobiDB-lite"/>
    </source>
</evidence>
<dbReference type="EMBL" id="CP045798">
    <property type="protein sequence ID" value="QNB46782.1"/>
    <property type="molecule type" value="Genomic_DNA"/>
</dbReference>
<dbReference type="Proteomes" id="UP000515847">
    <property type="component" value="Chromosome"/>
</dbReference>
<protein>
    <submittedName>
        <fullName evidence="9">Anti-sigma factor domain-containing protein</fullName>
    </submittedName>
</protein>
<comment type="subcellular location">
    <subcellularLocation>
        <location evidence="1">Cell membrane</location>
        <topology evidence="1">Single-pass membrane protein</topology>
    </subcellularLocation>
</comment>
<keyword evidence="3 7" id="KW-0812">Transmembrane</keyword>
<dbReference type="InterPro" id="IPR055431">
    <property type="entry name" value="RsgI_M"/>
</dbReference>
<dbReference type="GO" id="GO:0005886">
    <property type="term" value="C:plasma membrane"/>
    <property type="evidence" value="ECO:0007669"/>
    <property type="project" value="UniProtKB-SubCell"/>
</dbReference>
<dbReference type="KEGG" id="tfr:BR63_10965"/>
<dbReference type="AlphaFoldDB" id="A0A7G6E3X8"/>
<evidence type="ECO:0000259" key="8">
    <source>
        <dbReference type="PROSITE" id="PS51849"/>
    </source>
</evidence>
<keyword evidence="4 7" id="KW-1133">Transmembrane helix</keyword>
<organism evidence="9 10">
    <name type="scientific">Thermanaerosceptrum fracticalcis</name>
    <dbReference type="NCBI Taxonomy" id="1712410"/>
    <lineage>
        <taxon>Bacteria</taxon>
        <taxon>Bacillati</taxon>
        <taxon>Bacillota</taxon>
        <taxon>Clostridia</taxon>
        <taxon>Eubacteriales</taxon>
        <taxon>Peptococcaceae</taxon>
        <taxon>Thermanaerosceptrum</taxon>
    </lineage>
</organism>
<dbReference type="PROSITE" id="PS51849">
    <property type="entry name" value="RSGI_N"/>
    <property type="match status" value="1"/>
</dbReference>
<feature type="compositionally biased region" description="Polar residues" evidence="6">
    <location>
        <begin position="257"/>
        <end position="302"/>
    </location>
</feature>
<accession>A0A7G6E3X8</accession>
<name>A0A7G6E3X8_THEFR</name>
<reference evidence="9 10" key="1">
    <citation type="journal article" date="2019" name="Front. Microbiol.">
        <title>Thermoanaerosceptrum fracticalcis gen. nov. sp. nov., a Novel Fumarate-Fermenting Microorganism From a Deep Fractured Carbonate Aquifer of the US Great Basin.</title>
        <authorList>
            <person name="Hamilton-Brehm S.D."/>
            <person name="Stewart L.E."/>
            <person name="Zavarin M."/>
            <person name="Caldwell M."/>
            <person name="Lawson P.A."/>
            <person name="Onstott T.C."/>
            <person name="Grzymski J."/>
            <person name="Neveux I."/>
            <person name="Lollar B.S."/>
            <person name="Russell C.E."/>
            <person name="Moser D.P."/>
        </authorList>
    </citation>
    <scope>NUCLEOTIDE SEQUENCE [LARGE SCALE GENOMIC DNA]</scope>
    <source>
        <strain evidence="9 10">DRI-13</strain>
    </source>
</reference>
<feature type="domain" description="RsgI N-terminal anti-sigma" evidence="8">
    <location>
        <begin position="4"/>
        <end position="51"/>
    </location>
</feature>
<evidence type="ECO:0000256" key="3">
    <source>
        <dbReference type="ARBA" id="ARBA00022692"/>
    </source>
</evidence>
<evidence type="ECO:0000256" key="1">
    <source>
        <dbReference type="ARBA" id="ARBA00004162"/>
    </source>
</evidence>
<feature type="transmembrane region" description="Helical" evidence="7">
    <location>
        <begin position="58"/>
        <end position="77"/>
    </location>
</feature>
<keyword evidence="10" id="KW-1185">Reference proteome</keyword>
<keyword evidence="2" id="KW-1003">Cell membrane</keyword>
<evidence type="ECO:0000313" key="9">
    <source>
        <dbReference type="EMBL" id="QNB46782.1"/>
    </source>
</evidence>
<evidence type="ECO:0000256" key="4">
    <source>
        <dbReference type="ARBA" id="ARBA00022989"/>
    </source>
</evidence>
<dbReference type="OrthoDB" id="1793324at2"/>
<evidence type="ECO:0000256" key="2">
    <source>
        <dbReference type="ARBA" id="ARBA00022475"/>
    </source>
</evidence>
<dbReference type="Pfam" id="PF23750">
    <property type="entry name" value="RsgI_M"/>
    <property type="match status" value="1"/>
</dbReference>
<proteinExistence type="predicted"/>
<sequence length="315" mass="35248">MKSSKAMIMSVEGRCTVAYTEDGHFMKIPKKSSHQVGQVLNIENVEYNRPAASGMWRIAAVAAAVLLLVFMGTVYPVQQAQAYLSMELNTGGVEFWTDQNNKVIKVKYADSINDLTNIQLKGKDVYEAVSALTSEVKRMGMLEDKDGILLVNLAELKNQGKNPLEESKIKEAIMKALNEEQYSGMMMVVSKHDREFIERANELRLTASQYYVYEQGKAKGYELTTEKIKHGQMRNVLNEVGTSPEELFGMHRTVTKNSLQGQEDSSANKGSRMQSGSGWRTPTSNHMSMPDNNQSPTPNTFEGSPMTPKQPMNMR</sequence>
<feature type="region of interest" description="Disordered" evidence="6">
    <location>
        <begin position="257"/>
        <end position="315"/>
    </location>
</feature>
<dbReference type="Pfam" id="PF12791">
    <property type="entry name" value="RsgI_N"/>
    <property type="match status" value="1"/>
</dbReference>
<dbReference type="InterPro" id="IPR024449">
    <property type="entry name" value="Anti-sigma_RsgI_N"/>
</dbReference>
<gene>
    <name evidence="9" type="ORF">BR63_10965</name>
</gene>
<evidence type="ECO:0000256" key="5">
    <source>
        <dbReference type="ARBA" id="ARBA00023136"/>
    </source>
</evidence>
<evidence type="ECO:0000256" key="7">
    <source>
        <dbReference type="SAM" id="Phobius"/>
    </source>
</evidence>
<keyword evidence="5 7" id="KW-0472">Membrane</keyword>